<feature type="compositionally biased region" description="Basic and acidic residues" evidence="1">
    <location>
        <begin position="309"/>
        <end position="324"/>
    </location>
</feature>
<reference evidence="2 3" key="1">
    <citation type="journal article" date="2023" name="Plant Dis.">
        <title>First Report of Diplodia intermedia Causing Canker and Dieback Diseases on Apple Trees in Canada.</title>
        <authorList>
            <person name="Ellouze W."/>
            <person name="Ilyukhin E."/>
            <person name="Sulman M."/>
            <person name="Ali S."/>
        </authorList>
    </citation>
    <scope>NUCLEOTIDE SEQUENCE [LARGE SCALE GENOMIC DNA]</scope>
    <source>
        <strain evidence="2 3">M45-28</strain>
    </source>
</reference>
<gene>
    <name evidence="2" type="ORF">SLS58_008731</name>
</gene>
<name>A0ABR3TGQ5_9PEZI</name>
<evidence type="ECO:0000313" key="2">
    <source>
        <dbReference type="EMBL" id="KAL1638613.1"/>
    </source>
</evidence>
<organism evidence="2 3">
    <name type="scientific">Diplodia intermedia</name>
    <dbReference type="NCBI Taxonomy" id="856260"/>
    <lineage>
        <taxon>Eukaryota</taxon>
        <taxon>Fungi</taxon>
        <taxon>Dikarya</taxon>
        <taxon>Ascomycota</taxon>
        <taxon>Pezizomycotina</taxon>
        <taxon>Dothideomycetes</taxon>
        <taxon>Dothideomycetes incertae sedis</taxon>
        <taxon>Botryosphaeriales</taxon>
        <taxon>Botryosphaeriaceae</taxon>
        <taxon>Diplodia</taxon>
    </lineage>
</organism>
<dbReference type="Proteomes" id="UP001521184">
    <property type="component" value="Unassembled WGS sequence"/>
</dbReference>
<keyword evidence="3" id="KW-1185">Reference proteome</keyword>
<dbReference type="InterPro" id="IPR008775">
    <property type="entry name" value="Phytyl_CoA_dOase-like"/>
</dbReference>
<dbReference type="SUPFAM" id="SSF51197">
    <property type="entry name" value="Clavaminate synthase-like"/>
    <property type="match status" value="1"/>
</dbReference>
<dbReference type="EMBL" id="JAKEKT020000077">
    <property type="protein sequence ID" value="KAL1638613.1"/>
    <property type="molecule type" value="Genomic_DNA"/>
</dbReference>
<evidence type="ECO:0008006" key="4">
    <source>
        <dbReference type="Google" id="ProtNLM"/>
    </source>
</evidence>
<feature type="region of interest" description="Disordered" evidence="1">
    <location>
        <begin position="300"/>
        <end position="324"/>
    </location>
</feature>
<evidence type="ECO:0000313" key="3">
    <source>
        <dbReference type="Proteomes" id="UP001521184"/>
    </source>
</evidence>
<dbReference type="Gene3D" id="2.60.120.620">
    <property type="entry name" value="q2cbj1_9rhob like domain"/>
    <property type="match status" value="1"/>
</dbReference>
<dbReference type="PANTHER" id="PTHR31630">
    <property type="entry name" value="PHYTANOYL-COA DIOXYGENASE-RELATED-RELATED"/>
    <property type="match status" value="1"/>
</dbReference>
<protein>
    <recommendedName>
        <fullName evidence="4">Phytanoyl-dioxygenase</fullName>
    </recommendedName>
</protein>
<accession>A0ABR3TGQ5</accession>
<dbReference type="Pfam" id="PF05721">
    <property type="entry name" value="PhyH"/>
    <property type="match status" value="1"/>
</dbReference>
<sequence>MSAQPLQAQPSGPNRLLCSEADKTYGDFRDDLSRDGYAIIKGAIPRERADQYADDMYTWLEGFNLGFNRHDPSTIHRRHLPHITEKGMILHYAATHENFAWQIRGEAGVTAAFAAVYDTPDLLVSFDALNASFPNRTDLPANAPWPHQDQDPERPGFRCLQGLVNLLPNGPRDGGLIVCGGAHRLSDAYHAAMREAGDERIAAWTSEWYGVTDRGMAWLRGRGCEWVKLCAEPGDLLLWDSRTPHYNLSPAAEGAEGGEVARPRFAVYTCYMPVAEATQEDLRRKKGAFEKRVGTTHWPNAKHVGSNVAKRDGEDDPHNRFRPVDEPVLDERTFRLTGIPYIQDTAEVPSAATVDIPQTQTAQLEVVVGA</sequence>
<dbReference type="PANTHER" id="PTHR31630:SF7">
    <property type="entry name" value="PHYTANOYL-COA DIOXYGENASE"/>
    <property type="match status" value="1"/>
</dbReference>
<proteinExistence type="predicted"/>
<comment type="caution">
    <text evidence="2">The sequence shown here is derived from an EMBL/GenBank/DDBJ whole genome shotgun (WGS) entry which is preliminary data.</text>
</comment>
<evidence type="ECO:0000256" key="1">
    <source>
        <dbReference type="SAM" id="MobiDB-lite"/>
    </source>
</evidence>